<gene>
    <name evidence="2" type="ORF">PAQ31011_00820</name>
</gene>
<keyword evidence="1" id="KW-1133">Transmembrane helix</keyword>
<sequence length="64" mass="6612">MMVTIRTIVGALVPIGVVVGAAGYFMPSNGTHDDEDHHARTTLIAGAASVSVLAILILFGAHVR</sequence>
<reference evidence="2 3" key="1">
    <citation type="submission" date="2019-08" db="EMBL/GenBank/DDBJ databases">
        <authorList>
            <person name="Peeters C."/>
        </authorList>
    </citation>
    <scope>NUCLEOTIDE SEQUENCE [LARGE SCALE GENOMIC DNA]</scope>
    <source>
        <strain evidence="2 3">LMG 31011</strain>
    </source>
</reference>
<dbReference type="EMBL" id="CABPSN010000001">
    <property type="protein sequence ID" value="VVD74988.1"/>
    <property type="molecule type" value="Genomic_DNA"/>
</dbReference>
<feature type="transmembrane region" description="Helical" evidence="1">
    <location>
        <begin position="7"/>
        <end position="26"/>
    </location>
</feature>
<keyword evidence="3" id="KW-1185">Reference proteome</keyword>
<organism evidence="2 3">
    <name type="scientific">Pandoraea aquatica</name>
    <dbReference type="NCBI Taxonomy" id="2508290"/>
    <lineage>
        <taxon>Bacteria</taxon>
        <taxon>Pseudomonadati</taxon>
        <taxon>Pseudomonadota</taxon>
        <taxon>Betaproteobacteria</taxon>
        <taxon>Burkholderiales</taxon>
        <taxon>Burkholderiaceae</taxon>
        <taxon>Pandoraea</taxon>
    </lineage>
</organism>
<keyword evidence="1" id="KW-0472">Membrane</keyword>
<feature type="transmembrane region" description="Helical" evidence="1">
    <location>
        <begin position="38"/>
        <end position="61"/>
    </location>
</feature>
<dbReference type="Proteomes" id="UP000366819">
    <property type="component" value="Unassembled WGS sequence"/>
</dbReference>
<keyword evidence="1" id="KW-0812">Transmembrane</keyword>
<protein>
    <submittedName>
        <fullName evidence="2">Uncharacterized protein</fullName>
    </submittedName>
</protein>
<accession>A0A5E4SL24</accession>
<name>A0A5E4SL24_9BURK</name>
<dbReference type="AlphaFoldDB" id="A0A5E4SL24"/>
<proteinExistence type="predicted"/>
<evidence type="ECO:0000256" key="1">
    <source>
        <dbReference type="SAM" id="Phobius"/>
    </source>
</evidence>
<evidence type="ECO:0000313" key="2">
    <source>
        <dbReference type="EMBL" id="VVD74988.1"/>
    </source>
</evidence>
<evidence type="ECO:0000313" key="3">
    <source>
        <dbReference type="Proteomes" id="UP000366819"/>
    </source>
</evidence>